<organism evidence="1">
    <name type="scientific">viral metagenome</name>
    <dbReference type="NCBI Taxonomy" id="1070528"/>
    <lineage>
        <taxon>unclassified sequences</taxon>
        <taxon>metagenomes</taxon>
        <taxon>organismal metagenomes</taxon>
    </lineage>
</organism>
<name>A0A6C0LM36_9ZZZZ</name>
<dbReference type="EMBL" id="MN740521">
    <property type="protein sequence ID" value="QHU30968.1"/>
    <property type="molecule type" value="Genomic_DNA"/>
</dbReference>
<evidence type="ECO:0000313" key="1">
    <source>
        <dbReference type="EMBL" id="QHU30968.1"/>
    </source>
</evidence>
<dbReference type="AlphaFoldDB" id="A0A6C0LM36"/>
<accession>A0A6C0LM36</accession>
<reference evidence="1" key="1">
    <citation type="journal article" date="2020" name="Nature">
        <title>Giant virus diversity and host interactions through global metagenomics.</title>
        <authorList>
            <person name="Schulz F."/>
            <person name="Roux S."/>
            <person name="Paez-Espino D."/>
            <person name="Jungbluth S."/>
            <person name="Walsh D.A."/>
            <person name="Denef V.J."/>
            <person name="McMahon K.D."/>
            <person name="Konstantinidis K.T."/>
            <person name="Eloe-Fadrosh E.A."/>
            <person name="Kyrpides N.C."/>
            <person name="Woyke T."/>
        </authorList>
    </citation>
    <scope>NUCLEOTIDE SEQUENCE</scope>
    <source>
        <strain evidence="1">GVMAG-M-3300027892-73</strain>
    </source>
</reference>
<protein>
    <submittedName>
        <fullName evidence="1">Uncharacterized protein</fullName>
    </submittedName>
</protein>
<sequence>MKLSKDSNTLLKFMSTKSGSFPSHVNLNKKTIDILKILFDDISNAHRFLLECKKIGLIYNCSWDVIYSSKQIPQPKNFNYNSFPREIRNHITEYAHGVIRYSFSLFDRKITILFVVEDGVEGKIGAYNKYIDKIVMLLYIINEYSAKHCSKTLTIYLYLTSHKKGLPRSNMETLDEIHINSAFTTACPADSEIVVFRKEEWFKVLTHEAFHSFGLDFSEGSADRCKKEILEIFPVKSDVNLYESYTECWAEILNIAFISFLFDNNHTFEVFVNSFNLLIANEMNYSFFQLSKILTFMGLKYSDLYGDRDHHKINRDTLYKENTNVLSYYVIKTILLNNFQGFLSWCATNNLSLLQFKKTPTNELEFCKFIKRNFKSKTMLENMKCADKLVKDKRNAYVNNNLRMSLCEMG</sequence>
<proteinExistence type="predicted"/>